<gene>
    <name evidence="2" type="ORF">A2871_03720</name>
</gene>
<evidence type="ECO:0000313" key="3">
    <source>
        <dbReference type="Proteomes" id="UP000176336"/>
    </source>
</evidence>
<evidence type="ECO:0000259" key="1">
    <source>
        <dbReference type="Pfam" id="PF18929"/>
    </source>
</evidence>
<organism evidence="2 3">
    <name type="scientific">Candidatus Daviesbacteria bacterium RIFCSPHIGHO2_01_FULL_41_23</name>
    <dbReference type="NCBI Taxonomy" id="1797764"/>
    <lineage>
        <taxon>Bacteria</taxon>
        <taxon>Candidatus Daviesiibacteriota</taxon>
    </lineage>
</organism>
<sequence>MSTIDMKKIYNNKSYRGNWVALRSFTSDPEVIAYAKTLKETLKKADKKGFQHPVIMQIPKEILPIIGII</sequence>
<dbReference type="InterPro" id="IPR043734">
    <property type="entry name" value="DUF5678"/>
</dbReference>
<name>A0A1F5IQC5_9BACT</name>
<evidence type="ECO:0000313" key="2">
    <source>
        <dbReference type="EMBL" id="OGE18578.1"/>
    </source>
</evidence>
<protein>
    <recommendedName>
        <fullName evidence="1">DUF5678 domain-containing protein</fullName>
    </recommendedName>
</protein>
<feature type="domain" description="DUF5678" evidence="1">
    <location>
        <begin position="13"/>
        <end position="61"/>
    </location>
</feature>
<accession>A0A1F5IQC5</accession>
<dbReference type="Pfam" id="PF18929">
    <property type="entry name" value="DUF5678"/>
    <property type="match status" value="1"/>
</dbReference>
<dbReference type="AlphaFoldDB" id="A0A1F5IQC5"/>
<dbReference type="EMBL" id="MFCR01000011">
    <property type="protein sequence ID" value="OGE18578.1"/>
    <property type="molecule type" value="Genomic_DNA"/>
</dbReference>
<dbReference type="Proteomes" id="UP000176336">
    <property type="component" value="Unassembled WGS sequence"/>
</dbReference>
<comment type="caution">
    <text evidence="2">The sequence shown here is derived from an EMBL/GenBank/DDBJ whole genome shotgun (WGS) entry which is preliminary data.</text>
</comment>
<reference evidence="2 3" key="1">
    <citation type="journal article" date="2016" name="Nat. Commun.">
        <title>Thousands of microbial genomes shed light on interconnected biogeochemical processes in an aquifer system.</title>
        <authorList>
            <person name="Anantharaman K."/>
            <person name="Brown C.T."/>
            <person name="Hug L.A."/>
            <person name="Sharon I."/>
            <person name="Castelle C.J."/>
            <person name="Probst A.J."/>
            <person name="Thomas B.C."/>
            <person name="Singh A."/>
            <person name="Wilkins M.J."/>
            <person name="Karaoz U."/>
            <person name="Brodie E.L."/>
            <person name="Williams K.H."/>
            <person name="Hubbard S.S."/>
            <person name="Banfield J.F."/>
        </authorList>
    </citation>
    <scope>NUCLEOTIDE SEQUENCE [LARGE SCALE GENOMIC DNA]</scope>
</reference>
<proteinExistence type="predicted"/>